<organism evidence="1 2">
    <name type="scientific">Mycoplasma leachii 06049</name>
    <dbReference type="NCBI Taxonomy" id="1188244"/>
    <lineage>
        <taxon>Bacteria</taxon>
        <taxon>Bacillati</taxon>
        <taxon>Mycoplasmatota</taxon>
        <taxon>Mollicutes</taxon>
        <taxon>Mycoplasmataceae</taxon>
        <taxon>Mycoplasma</taxon>
    </lineage>
</organism>
<dbReference type="EMBL" id="LAUU01000008">
    <property type="protein sequence ID" value="PTD31396.1"/>
    <property type="molecule type" value="Genomic_DNA"/>
</dbReference>
<evidence type="ECO:0000313" key="2">
    <source>
        <dbReference type="Proteomes" id="UP000241093"/>
    </source>
</evidence>
<comment type="caution">
    <text evidence="1">The sequence shown here is derived from an EMBL/GenBank/DDBJ whole genome shotgun (WGS) entry which is preliminary data.</text>
</comment>
<dbReference type="AlphaFoldDB" id="A0A2T4I9Z8"/>
<dbReference type="Proteomes" id="UP000241093">
    <property type="component" value="Unassembled WGS sequence"/>
</dbReference>
<name>A0A2T4I9Z8_9MOLU</name>
<evidence type="ECO:0000313" key="1">
    <source>
        <dbReference type="EMBL" id="PTD31396.1"/>
    </source>
</evidence>
<dbReference type="RefSeq" id="WP_107669750.1">
    <property type="nucleotide sequence ID" value="NZ_LAUU01000008.1"/>
</dbReference>
<accession>A0A2T4I9Z8</accession>
<dbReference type="InterPro" id="IPR029035">
    <property type="entry name" value="DHS-like_NAD/FAD-binding_dom"/>
</dbReference>
<dbReference type="Gene3D" id="3.40.50.1220">
    <property type="entry name" value="TPP-binding domain"/>
    <property type="match status" value="1"/>
</dbReference>
<evidence type="ECO:0008006" key="3">
    <source>
        <dbReference type="Google" id="ProtNLM"/>
    </source>
</evidence>
<sequence length="285" mass="34105">MNANLNIDQLDNLINQNDSLIIAIGSEIYQTDKQIEFENNFSDFIKEFNFIDFKQASVYPFSDIKNYWAFFSRYIKLNYFDQKLDSSFIDLKNYLENKNYFIITTNRDQSLELAGFDLNKIFYLDSKLNLLECSKKCSDELYINDDAILNMANNQKDLKVDLDQIPRCKKCNSFLKVYQRYWCQVFIKDDEFLQTQNNYEQFINQNKDKKMLFWEIGINFNNQLTVKKPFWQMVEQFNKATYLAMNKKIYRIPLEIRSKSITYTNDLNLAIKNLEEVKNGTNRTN</sequence>
<proteinExistence type="predicted"/>
<gene>
    <name evidence="1" type="ORF">MLEAa_4170</name>
</gene>
<dbReference type="SUPFAM" id="SSF52467">
    <property type="entry name" value="DHS-like NAD/FAD-binding domain"/>
    <property type="match status" value="1"/>
</dbReference>
<protein>
    <recommendedName>
        <fullName evidence="3">Deacetylase sirtuin-type domain-containing protein</fullName>
    </recommendedName>
</protein>
<reference evidence="1 2" key="1">
    <citation type="submission" date="2015-04" db="EMBL/GenBank/DDBJ databases">
        <title>Genome sequence of Mycoplasma leachii strain 06049.</title>
        <authorList>
            <person name="Sirand-Pugnet P."/>
            <person name="Breton M."/>
            <person name="Dordet-Frisoni E."/>
            <person name="Baranowski E."/>
            <person name="Barre A."/>
            <person name="Couture C."/>
            <person name="Dupuy V."/>
            <person name="Gaurivaud P."/>
            <person name="Jacob D."/>
            <person name="Lemaitre C."/>
            <person name="Manso-Silvan L."/>
            <person name="Nikolski M."/>
            <person name="Nouvel L.-X."/>
            <person name="Poumarat F."/>
            <person name="Tardy F."/>
            <person name="Thebault P."/>
            <person name="Theil S."/>
            <person name="Citti C."/>
            <person name="Thiaucourt F."/>
            <person name="Blanchard A."/>
        </authorList>
    </citation>
    <scope>NUCLEOTIDE SEQUENCE [LARGE SCALE GENOMIC DNA]</scope>
    <source>
        <strain evidence="1 2">06049</strain>
    </source>
</reference>